<evidence type="ECO:0000313" key="10">
    <source>
        <dbReference type="EMBL" id="MBB6143271.1"/>
    </source>
</evidence>
<dbReference type="PANTHER" id="PTHR33162">
    <property type="entry name" value="SEC-INDEPENDENT PROTEIN TRANSLOCASE PROTEIN TATA, CHLOROPLASTIC"/>
    <property type="match status" value="1"/>
</dbReference>
<organism evidence="10 11">
    <name type="scientific">Silvibacterium bohemicum</name>
    <dbReference type="NCBI Taxonomy" id="1577686"/>
    <lineage>
        <taxon>Bacteria</taxon>
        <taxon>Pseudomonadati</taxon>
        <taxon>Acidobacteriota</taxon>
        <taxon>Terriglobia</taxon>
        <taxon>Terriglobales</taxon>
        <taxon>Acidobacteriaceae</taxon>
        <taxon>Silvibacterium</taxon>
    </lineage>
</organism>
<keyword evidence="2" id="KW-0813">Transport</keyword>
<dbReference type="GO" id="GO:0016020">
    <property type="term" value="C:membrane"/>
    <property type="evidence" value="ECO:0007669"/>
    <property type="project" value="UniProtKB-SubCell"/>
</dbReference>
<feature type="compositionally biased region" description="Polar residues" evidence="9">
    <location>
        <begin position="84"/>
        <end position="95"/>
    </location>
</feature>
<keyword evidence="8" id="KW-0175">Coiled coil</keyword>
<keyword evidence="6" id="KW-0811">Translocation</keyword>
<dbReference type="Pfam" id="PF02416">
    <property type="entry name" value="TatA_B_E"/>
    <property type="match status" value="1"/>
</dbReference>
<evidence type="ECO:0000256" key="2">
    <source>
        <dbReference type="ARBA" id="ARBA00022448"/>
    </source>
</evidence>
<feature type="region of interest" description="Disordered" evidence="9">
    <location>
        <begin position="69"/>
        <end position="182"/>
    </location>
</feature>
<reference evidence="10 11" key="1">
    <citation type="submission" date="2020-08" db="EMBL/GenBank/DDBJ databases">
        <title>Genomic Encyclopedia of Type Strains, Phase IV (KMG-IV): sequencing the most valuable type-strain genomes for metagenomic binning, comparative biology and taxonomic classification.</title>
        <authorList>
            <person name="Goeker M."/>
        </authorList>
    </citation>
    <scope>NUCLEOTIDE SEQUENCE [LARGE SCALE GENOMIC DNA]</scope>
    <source>
        <strain evidence="10 11">DSM 103733</strain>
    </source>
</reference>
<keyword evidence="5" id="KW-1133">Transmembrane helix</keyword>
<feature type="coiled-coil region" evidence="8">
    <location>
        <begin position="40"/>
        <end position="67"/>
    </location>
</feature>
<evidence type="ECO:0000256" key="5">
    <source>
        <dbReference type="ARBA" id="ARBA00022989"/>
    </source>
</evidence>
<evidence type="ECO:0000256" key="7">
    <source>
        <dbReference type="ARBA" id="ARBA00023136"/>
    </source>
</evidence>
<name>A0A841JWB8_9BACT</name>
<dbReference type="EMBL" id="JACHEK010000002">
    <property type="protein sequence ID" value="MBB6143271.1"/>
    <property type="molecule type" value="Genomic_DNA"/>
</dbReference>
<dbReference type="Proteomes" id="UP000538666">
    <property type="component" value="Unassembled WGS sequence"/>
</dbReference>
<evidence type="ECO:0000256" key="4">
    <source>
        <dbReference type="ARBA" id="ARBA00022927"/>
    </source>
</evidence>
<keyword evidence="4" id="KW-0653">Protein transport</keyword>
<dbReference type="OrthoDB" id="9800908at2"/>
<keyword evidence="7" id="KW-0472">Membrane</keyword>
<evidence type="ECO:0000256" key="6">
    <source>
        <dbReference type="ARBA" id="ARBA00023010"/>
    </source>
</evidence>
<dbReference type="Gene3D" id="1.20.5.3310">
    <property type="match status" value="1"/>
</dbReference>
<comment type="caution">
    <text evidence="10">The sequence shown here is derived from an EMBL/GenBank/DDBJ whole genome shotgun (WGS) entry which is preliminary data.</text>
</comment>
<dbReference type="InterPro" id="IPR003369">
    <property type="entry name" value="TatA/B/E"/>
</dbReference>
<dbReference type="GO" id="GO:0015031">
    <property type="term" value="P:protein transport"/>
    <property type="evidence" value="ECO:0007669"/>
    <property type="project" value="UniProtKB-KW"/>
</dbReference>
<accession>A0A841JWB8</accession>
<feature type="compositionally biased region" description="Polar residues" evidence="9">
    <location>
        <begin position="151"/>
        <end position="182"/>
    </location>
</feature>
<proteinExistence type="predicted"/>
<keyword evidence="11" id="KW-1185">Reference proteome</keyword>
<comment type="subcellular location">
    <subcellularLocation>
        <location evidence="1">Membrane</location>
        <topology evidence="1">Single-pass membrane protein</topology>
    </subcellularLocation>
</comment>
<evidence type="ECO:0000256" key="8">
    <source>
        <dbReference type="SAM" id="Coils"/>
    </source>
</evidence>
<evidence type="ECO:0000256" key="3">
    <source>
        <dbReference type="ARBA" id="ARBA00022692"/>
    </source>
</evidence>
<evidence type="ECO:0000313" key="11">
    <source>
        <dbReference type="Proteomes" id="UP000538666"/>
    </source>
</evidence>
<keyword evidence="3" id="KW-0812">Transmembrane</keyword>
<evidence type="ECO:0000256" key="9">
    <source>
        <dbReference type="SAM" id="MobiDB-lite"/>
    </source>
</evidence>
<protein>
    <submittedName>
        <fullName evidence="10">Sec-independent protein translocase protein TatB</fullName>
    </submittedName>
</protein>
<dbReference type="PANTHER" id="PTHR33162:SF1">
    <property type="entry name" value="SEC-INDEPENDENT PROTEIN TRANSLOCASE PROTEIN TATA, CHLOROPLASTIC"/>
    <property type="match status" value="1"/>
</dbReference>
<feature type="compositionally biased region" description="Polar residues" evidence="9">
    <location>
        <begin position="105"/>
        <end position="114"/>
    </location>
</feature>
<dbReference type="RefSeq" id="WP_082125961.1">
    <property type="nucleotide sequence ID" value="NZ_JACHEK010000002.1"/>
</dbReference>
<evidence type="ECO:0000256" key="1">
    <source>
        <dbReference type="ARBA" id="ARBA00004167"/>
    </source>
</evidence>
<gene>
    <name evidence="10" type="ORF">HNQ77_001215</name>
</gene>
<dbReference type="AlphaFoldDB" id="A0A841JWB8"/>
<sequence length="182" mass="19518">MHFADSIFIFLLALILFGPKKLPEIGRQIGKLLVEFRRASNEFKSQIDEELRTMEQQERQKKLEQAALPAAEMTSQPNILPPSTGMTVSASQPYGQVTPPELPTEISSTEQTGPRTPIMEAQGVDTQAAETPTAAVTGDTFSAPDAAPVTSHGTNGHTSSEPIEAGNLSTEPENAQASIHHG</sequence>